<gene>
    <name evidence="1" type="ORF">FOPG_18764</name>
</gene>
<protein>
    <submittedName>
        <fullName evidence="1">Uncharacterized protein</fullName>
    </submittedName>
</protein>
<evidence type="ECO:0000313" key="1">
    <source>
        <dbReference type="EMBL" id="EXL64993.1"/>
    </source>
</evidence>
<reference evidence="1" key="2">
    <citation type="submission" date="2014-03" db="EMBL/GenBank/DDBJ databases">
        <title>The Genome Annotation of Fusarium oxysporum PHW808.</title>
        <authorList>
            <consortium name="The Broad Institute Genomics Platform"/>
            <person name="Ma L.-J."/>
            <person name="Corby-Kistler H."/>
            <person name="Broz K."/>
            <person name="Gale L.R."/>
            <person name="Jonkers W."/>
            <person name="O'Donnell K."/>
            <person name="Ploetz R."/>
            <person name="Steinberg C."/>
            <person name="Schwartz D.C."/>
            <person name="VanEtten H."/>
            <person name="Zhou S."/>
            <person name="Young S.K."/>
            <person name="Zeng Q."/>
            <person name="Gargeya S."/>
            <person name="Fitzgerald M."/>
            <person name="Abouelleil A."/>
            <person name="Alvarado L."/>
            <person name="Chapman S.B."/>
            <person name="Gainer-Dewar J."/>
            <person name="Goldberg J."/>
            <person name="Griggs A."/>
            <person name="Gujja S."/>
            <person name="Hansen M."/>
            <person name="Howarth C."/>
            <person name="Imamovic A."/>
            <person name="Ireland A."/>
            <person name="Larimer J."/>
            <person name="McCowan C."/>
            <person name="Murphy C."/>
            <person name="Pearson M."/>
            <person name="Poon T.W."/>
            <person name="Priest M."/>
            <person name="Roberts A."/>
            <person name="Saif S."/>
            <person name="Shea T."/>
            <person name="Sykes S."/>
            <person name="Wortman J."/>
            <person name="Nusbaum C."/>
            <person name="Birren B."/>
        </authorList>
    </citation>
    <scope>NUCLEOTIDE SEQUENCE</scope>
    <source>
        <strain evidence="1">54008</strain>
    </source>
</reference>
<dbReference type="EMBL" id="KK033795">
    <property type="protein sequence ID" value="EXL64993.1"/>
    <property type="molecule type" value="Genomic_DNA"/>
</dbReference>
<dbReference type="AlphaFoldDB" id="X0GNW2"/>
<name>X0GNW2_FUSOX</name>
<dbReference type="Proteomes" id="UP000030676">
    <property type="component" value="Unassembled WGS sequence"/>
</dbReference>
<proteinExistence type="predicted"/>
<dbReference type="HOGENOM" id="CLU_2622131_0_0_1"/>
<accession>X0GNW2</accession>
<sequence>MRNSLIETWQNTVCVLCAALCVRIYAACLSQVCVNLRWTLYNSRNTYLHSFSMPVFTGFIIRPRPIPSRMIAPRSMIS</sequence>
<reference evidence="1" key="1">
    <citation type="submission" date="2011-11" db="EMBL/GenBank/DDBJ databases">
        <title>The Genome Sequence of Fusarium oxysporum PHW808.</title>
        <authorList>
            <consortium name="The Broad Institute Genome Sequencing Platform"/>
            <person name="Ma L.-J."/>
            <person name="Gale L.R."/>
            <person name="Schwartz D.C."/>
            <person name="Zhou S."/>
            <person name="Corby-Kistler H."/>
            <person name="Young S.K."/>
            <person name="Zeng Q."/>
            <person name="Gargeya S."/>
            <person name="Fitzgerald M."/>
            <person name="Haas B."/>
            <person name="Abouelleil A."/>
            <person name="Alvarado L."/>
            <person name="Arachchi H.M."/>
            <person name="Berlin A."/>
            <person name="Brown A."/>
            <person name="Chapman S.B."/>
            <person name="Chen Z."/>
            <person name="Dunbar C."/>
            <person name="Freedman E."/>
            <person name="Gearin G."/>
            <person name="Goldberg J."/>
            <person name="Griggs A."/>
            <person name="Gujja S."/>
            <person name="Heiman D."/>
            <person name="Howarth C."/>
            <person name="Larson L."/>
            <person name="Lui A."/>
            <person name="MacDonald P.J.P."/>
            <person name="Montmayeur A."/>
            <person name="Murphy C."/>
            <person name="Neiman D."/>
            <person name="Pearson M."/>
            <person name="Priest M."/>
            <person name="Roberts A."/>
            <person name="Saif S."/>
            <person name="Shea T."/>
            <person name="Shenoy N."/>
            <person name="Sisk P."/>
            <person name="Stolte C."/>
            <person name="Sykes S."/>
            <person name="Wortman J."/>
            <person name="Nusbaum C."/>
            <person name="Birren B."/>
        </authorList>
    </citation>
    <scope>NUCLEOTIDE SEQUENCE [LARGE SCALE GENOMIC DNA]</scope>
    <source>
        <strain evidence="1">54008</strain>
    </source>
</reference>
<organism evidence="1">
    <name type="scientific">Fusarium oxysporum f. sp. conglutinans race 2 54008</name>
    <dbReference type="NCBI Taxonomy" id="1089457"/>
    <lineage>
        <taxon>Eukaryota</taxon>
        <taxon>Fungi</taxon>
        <taxon>Dikarya</taxon>
        <taxon>Ascomycota</taxon>
        <taxon>Pezizomycotina</taxon>
        <taxon>Sordariomycetes</taxon>
        <taxon>Hypocreomycetidae</taxon>
        <taxon>Hypocreales</taxon>
        <taxon>Nectriaceae</taxon>
        <taxon>Fusarium</taxon>
        <taxon>Fusarium oxysporum species complex</taxon>
    </lineage>
</organism>